<feature type="domain" description="Methyltransferase" evidence="2">
    <location>
        <begin position="88"/>
        <end position="178"/>
    </location>
</feature>
<dbReference type="GeneID" id="7272132"/>
<dbReference type="InterPro" id="IPR041698">
    <property type="entry name" value="Methyltransf_25"/>
</dbReference>
<keyword evidence="4" id="KW-1185">Reference proteome</keyword>
<keyword evidence="3" id="KW-0489">Methyltransferase</keyword>
<dbReference type="RefSeq" id="WP_012618221.1">
    <property type="nucleotide sequence ID" value="NC_011832.1"/>
</dbReference>
<dbReference type="eggNOG" id="arCOG01632">
    <property type="taxonomic scope" value="Archaea"/>
</dbReference>
<dbReference type="KEGG" id="mpl:Mpal_1590"/>
<feature type="compositionally biased region" description="Polar residues" evidence="1">
    <location>
        <begin position="1"/>
        <end position="16"/>
    </location>
</feature>
<dbReference type="SUPFAM" id="SSF53335">
    <property type="entry name" value="S-adenosyl-L-methionine-dependent methyltransferases"/>
    <property type="match status" value="1"/>
</dbReference>
<dbReference type="GO" id="GO:0008168">
    <property type="term" value="F:methyltransferase activity"/>
    <property type="evidence" value="ECO:0007669"/>
    <property type="project" value="UniProtKB-KW"/>
</dbReference>
<gene>
    <name evidence="3" type="ordered locus">Mpal_1590</name>
</gene>
<dbReference type="STRING" id="521011.Mpal_1590"/>
<proteinExistence type="predicted"/>
<dbReference type="OrthoDB" id="57427at2157"/>
<dbReference type="AlphaFoldDB" id="B8GIT9"/>
<dbReference type="PANTHER" id="PTHR43667:SF2">
    <property type="entry name" value="FATTY ACID C-METHYL TRANSFERASE"/>
    <property type="match status" value="1"/>
</dbReference>
<protein>
    <submittedName>
        <fullName evidence="3">Methyltransferase type 11</fullName>
    </submittedName>
</protein>
<evidence type="ECO:0000256" key="1">
    <source>
        <dbReference type="SAM" id="MobiDB-lite"/>
    </source>
</evidence>
<evidence type="ECO:0000313" key="4">
    <source>
        <dbReference type="Proteomes" id="UP000002457"/>
    </source>
</evidence>
<dbReference type="EMBL" id="CP001338">
    <property type="protein sequence ID" value="ACL16902.1"/>
    <property type="molecule type" value="Genomic_DNA"/>
</dbReference>
<evidence type="ECO:0000259" key="2">
    <source>
        <dbReference type="Pfam" id="PF13649"/>
    </source>
</evidence>
<dbReference type="HOGENOM" id="CLU_060275_1_0_2"/>
<dbReference type="InterPro" id="IPR029063">
    <property type="entry name" value="SAM-dependent_MTases_sf"/>
</dbReference>
<name>B8GIT9_METPE</name>
<evidence type="ECO:0000313" key="3">
    <source>
        <dbReference type="EMBL" id="ACL16902.1"/>
    </source>
</evidence>
<feature type="region of interest" description="Disordered" evidence="1">
    <location>
        <begin position="1"/>
        <end position="22"/>
    </location>
</feature>
<dbReference type="GO" id="GO:0032259">
    <property type="term" value="P:methylation"/>
    <property type="evidence" value="ECO:0007669"/>
    <property type="project" value="UniProtKB-KW"/>
</dbReference>
<dbReference type="InterPro" id="IPR050723">
    <property type="entry name" value="CFA/CMAS"/>
</dbReference>
<dbReference type="PANTHER" id="PTHR43667">
    <property type="entry name" value="CYCLOPROPANE-FATTY-ACYL-PHOSPHOLIPID SYNTHASE"/>
    <property type="match status" value="1"/>
</dbReference>
<sequence>MNNSPLHCTPASSDNPGDSPHPIDRFFWREQWRQLKLAHCAVPNYGNSRQFWGNKKKVHTVYTKGNTNHDEITRTRLDSMSIPDGSRVLDIGAGPGTYAIPLAARGCKVTVVEPSPVMRELLEARIQEEKIENLVVIPKRWEDVRVGELGEPFDAVIASYSLTMMDIGEALEKMNACCRGTVHLFWFLLPPAWVQVNRDLWPFLHGGIFPGEPTADWLWQVLYEMEIYANLQVDTRFPPSRYANVDEAVEEFLQRLNCTTPAQEETVRNYFQTMLRQDGDALVLGDGTLGAHLWWSTV</sequence>
<dbReference type="CDD" id="cd02440">
    <property type="entry name" value="AdoMet_MTases"/>
    <property type="match status" value="1"/>
</dbReference>
<organism evidence="3 4">
    <name type="scientific">Methanosphaerula palustris (strain ATCC BAA-1556 / DSM 19958 / E1-9c)</name>
    <dbReference type="NCBI Taxonomy" id="521011"/>
    <lineage>
        <taxon>Archaea</taxon>
        <taxon>Methanobacteriati</taxon>
        <taxon>Methanobacteriota</taxon>
        <taxon>Stenosarchaea group</taxon>
        <taxon>Methanomicrobia</taxon>
        <taxon>Methanomicrobiales</taxon>
        <taxon>Methanoregulaceae</taxon>
        <taxon>Methanosphaerula</taxon>
    </lineage>
</organism>
<dbReference type="Proteomes" id="UP000002457">
    <property type="component" value="Chromosome"/>
</dbReference>
<reference evidence="3 4" key="1">
    <citation type="journal article" date="2015" name="Genome Announc.">
        <title>Complete Genome Sequence of Methanosphaerula palustris E1-9CT, a Hydrogenotrophic Methanogen Isolated from a Minerotrophic Fen Peatland.</title>
        <authorList>
            <person name="Cadillo-Quiroz H."/>
            <person name="Browne P."/>
            <person name="Kyrpides N."/>
            <person name="Woyke T."/>
            <person name="Goodwin L."/>
            <person name="Detter C."/>
            <person name="Yavitt J.B."/>
            <person name="Zinder S.H."/>
        </authorList>
    </citation>
    <scope>NUCLEOTIDE SEQUENCE [LARGE SCALE GENOMIC DNA]</scope>
    <source>
        <strain evidence="4">ATCC BAA-1556 / DSM 19958 / E1-9c</strain>
    </source>
</reference>
<dbReference type="Gene3D" id="3.40.50.150">
    <property type="entry name" value="Vaccinia Virus protein VP39"/>
    <property type="match status" value="1"/>
</dbReference>
<accession>B8GIT9</accession>
<dbReference type="Pfam" id="PF13649">
    <property type="entry name" value="Methyltransf_25"/>
    <property type="match status" value="1"/>
</dbReference>
<keyword evidence="3" id="KW-0808">Transferase</keyword>